<evidence type="ECO:0000313" key="1">
    <source>
        <dbReference type="EMBL" id="NWK57691.1"/>
    </source>
</evidence>
<comment type="caution">
    <text evidence="1">The sequence shown here is derived from an EMBL/GenBank/DDBJ whole genome shotgun (WGS) entry which is preliminary data.</text>
</comment>
<dbReference type="AlphaFoldDB" id="A0A851GP81"/>
<gene>
    <name evidence="1" type="ORF">HW115_18885</name>
</gene>
<dbReference type="EMBL" id="JACBAZ010000023">
    <property type="protein sequence ID" value="NWK57691.1"/>
    <property type="molecule type" value="Genomic_DNA"/>
</dbReference>
<protein>
    <submittedName>
        <fullName evidence="1">Uncharacterized protein</fullName>
    </submittedName>
</protein>
<evidence type="ECO:0000313" key="2">
    <source>
        <dbReference type="Proteomes" id="UP000557872"/>
    </source>
</evidence>
<keyword evidence="2" id="KW-1185">Reference proteome</keyword>
<reference evidence="1 2" key="1">
    <citation type="submission" date="2020-07" db="EMBL/GenBank/DDBJ databases">
        <title>Roseicoccus Jingziensis gen. nov., sp. nov., isolated from coastal seawater.</title>
        <authorList>
            <person name="Feng X."/>
        </authorList>
    </citation>
    <scope>NUCLEOTIDE SEQUENCE [LARGE SCALE GENOMIC DNA]</scope>
    <source>
        <strain evidence="1 2">N1E253</strain>
    </source>
</reference>
<organism evidence="1 2">
    <name type="scientific">Oceaniferula marina</name>
    <dbReference type="NCBI Taxonomy" id="2748318"/>
    <lineage>
        <taxon>Bacteria</taxon>
        <taxon>Pseudomonadati</taxon>
        <taxon>Verrucomicrobiota</taxon>
        <taxon>Verrucomicrobiia</taxon>
        <taxon>Verrucomicrobiales</taxon>
        <taxon>Verrucomicrobiaceae</taxon>
        <taxon>Oceaniferula</taxon>
    </lineage>
</organism>
<accession>A0A851GP81</accession>
<name>A0A851GP81_9BACT</name>
<sequence>MIAAGVLYVRQKMNKFLNQLKSLDPGDAVEADEIDGIYDLVDSFFQEQGKLDQNAQKAIIGLFEKFPTDYYSHVLWNIIHGLEHFGGYEKCLIDSVTNSPSCTGVVMVSRLLNGGFYEFEGLSYLSLLNDTSTRTDCSEEVSQRAGELISSYNKKQAEQDVASNL</sequence>
<dbReference type="RefSeq" id="WP_178935054.1">
    <property type="nucleotide sequence ID" value="NZ_JACBAZ010000023.1"/>
</dbReference>
<dbReference type="Proteomes" id="UP000557872">
    <property type="component" value="Unassembled WGS sequence"/>
</dbReference>
<proteinExistence type="predicted"/>